<keyword evidence="7" id="KW-0547">Nucleotide-binding</keyword>
<feature type="transmembrane region" description="Helical" evidence="13">
    <location>
        <begin position="109"/>
        <end position="133"/>
    </location>
</feature>
<dbReference type="Gene3D" id="3.40.50.300">
    <property type="entry name" value="P-loop containing nucleotide triphosphate hydrolases"/>
    <property type="match status" value="2"/>
</dbReference>
<evidence type="ECO:0000313" key="16">
    <source>
        <dbReference type="EMBL" id="KAF1945189.1"/>
    </source>
</evidence>
<dbReference type="InterPro" id="IPR017871">
    <property type="entry name" value="ABC_transporter-like_CS"/>
</dbReference>
<dbReference type="GO" id="GO:0012505">
    <property type="term" value="C:endomembrane system"/>
    <property type="evidence" value="ECO:0007669"/>
    <property type="project" value="UniProtKB-SubCell"/>
</dbReference>
<feature type="transmembrane region" description="Helical" evidence="13">
    <location>
        <begin position="55"/>
        <end position="79"/>
    </location>
</feature>
<evidence type="ECO:0000259" key="15">
    <source>
        <dbReference type="PROSITE" id="PS50929"/>
    </source>
</evidence>
<feature type="transmembrane region" description="Helical" evidence="13">
    <location>
        <begin position="930"/>
        <end position="951"/>
    </location>
</feature>
<evidence type="ECO:0000256" key="12">
    <source>
        <dbReference type="SAM" id="MobiDB-lite"/>
    </source>
</evidence>
<feature type="transmembrane region" description="Helical" evidence="13">
    <location>
        <begin position="327"/>
        <end position="348"/>
    </location>
</feature>
<dbReference type="PROSITE" id="PS50893">
    <property type="entry name" value="ABC_TRANSPORTER_2"/>
    <property type="match status" value="2"/>
</dbReference>
<dbReference type="PROSITE" id="PS00211">
    <property type="entry name" value="ABC_TRANSPORTER_1"/>
    <property type="match status" value="2"/>
</dbReference>
<evidence type="ECO:0000256" key="7">
    <source>
        <dbReference type="ARBA" id="ARBA00022741"/>
    </source>
</evidence>
<organism evidence="16 17">
    <name type="scientific">Clathrospora elynae</name>
    <dbReference type="NCBI Taxonomy" id="706981"/>
    <lineage>
        <taxon>Eukaryota</taxon>
        <taxon>Fungi</taxon>
        <taxon>Dikarya</taxon>
        <taxon>Ascomycota</taxon>
        <taxon>Pezizomycotina</taxon>
        <taxon>Dothideomycetes</taxon>
        <taxon>Pleosporomycetidae</taxon>
        <taxon>Pleosporales</taxon>
        <taxon>Diademaceae</taxon>
        <taxon>Clathrospora</taxon>
    </lineage>
</organism>
<dbReference type="GO" id="GO:0005743">
    <property type="term" value="C:mitochondrial inner membrane"/>
    <property type="evidence" value="ECO:0007669"/>
    <property type="project" value="TreeGrafter"/>
</dbReference>
<keyword evidence="5 13" id="KW-0812">Transmembrane</keyword>
<evidence type="ECO:0000256" key="6">
    <source>
        <dbReference type="ARBA" id="ARBA00022737"/>
    </source>
</evidence>
<evidence type="ECO:0000256" key="13">
    <source>
        <dbReference type="SAM" id="Phobius"/>
    </source>
</evidence>
<dbReference type="GO" id="GO:0005524">
    <property type="term" value="F:ATP binding"/>
    <property type="evidence" value="ECO:0007669"/>
    <property type="project" value="UniProtKB-KW"/>
</dbReference>
<sequence>MSLKKEKLQSPERRKNDDAKRGTNSLDKSDVPADEAEGGMNGYFRVFKYADRKTWTLNIIAFVAAIAAGTLLPLMNLIFGKFVSTFTGFATGATTPAQFRSEVNKYTLYFLYLFVAKFGTVYIHSVFISIAAIRTTKALRIEFIKHILRQNIAYFDSDSAASVTTQVTTNGNDVNNGISEKLTLTIQGLSTFVSAFIVAFIAQWKLTLIIICIIPTILIAVGMCIFVDSKNEAQLLPIFSKGGLLAEEVFSTVRTVHAFWLNPLLSRKYDKHLSDAVDIGLKKSPVYAVLFSTEFFCVYCGYGLAFWQGIRMYTSGEIKESGDVFTVILAVIAAANAMTTIAPQIIVLTKASSSASELFKTIDRKSEIDPLGEEGEVPTACNGVIEIKDVAFAYPARPDITVLKGLTLSAPAHKTTALVGSSGSGKSTIVGLLERWYDQSSGTIYLDGTDIRELNLTWLRTKIRLVQQEPVLFSGTVYDNVASGLFGTDKANLSQEEQRALVKKACNDAYAEEFINQLPKGYDTQLGERAMNLSGGQKQRLAIARSIVSEPTVLLLDEATSALDPKAEKIVQLALDRVSKDRTTIVIAHKLSTIRNADNIALISDGVVGEQGTHDKLLADDGAYTRLVRAQDLDQAQDEEHLDEDNADNADNAVEDVVLVQTQTQASGVVPEAKRSDNDGMNYNLVKCIFIVLKEQGDLWKCFVVLGLACLFGGATYPAQAILFSRVVEAFQLPAGRAVTQGDFYSLMFFIVALGNLAVYAAVGWTSNIVAQQVARKYRREIFDLILKQDMSFFDDQTNASGALASNLSSYPDNLRELMGFNLMLICINVVNVVSSSILAIAVGWKLGLVVVFGALPLIVFAGYLRIRLEFKLEELTGKRFASSAALASEAVSAIRTVSSLALERHILARYQDRLHGVARDGIKALAWTMFWYALSQSVSFLAMALGFWYGGRLISYGEYTTTQFFTVFIGVIFSGEAAAAFFAYTTSLTKSATAANYVFGLRRRQPAVQEDPSKPPFEDEQDKKGPAHLEIQDVSFAYESRPHAKVLQGIDVDVKPGQFVACVGASGCGKSTLISLAIRFYDPVTGRITCDDRPLKKLCPRKYRREVALVQQEPALYQGSVRDNIAMGMETDVTDAQIETAAKQSNISDFITSLPEGFATMCGSRGTQLSGGQRQRIAIARALIREPRLLLLDEATSALDTESERVVQAALEQAKSGRTTIAVAHRLSTIKDADMIIVFAKGRIVESGTHHDLLAKRGVYYEMCLGQSLDRIIPA</sequence>
<comment type="similarity">
    <text evidence="3">Belongs to the ABC transporter superfamily. ABCB family. Multidrug resistance exporter (TC 3.A.1.201) subfamily.</text>
</comment>
<feature type="domain" description="ABC transmembrane type-1" evidence="15">
    <location>
        <begin position="704"/>
        <end position="991"/>
    </location>
</feature>
<feature type="transmembrane region" description="Helical" evidence="13">
    <location>
        <begin position="182"/>
        <end position="202"/>
    </location>
</feature>
<dbReference type="InterPro" id="IPR039421">
    <property type="entry name" value="Type_1_exporter"/>
</dbReference>
<dbReference type="SUPFAM" id="SSF52540">
    <property type="entry name" value="P-loop containing nucleoside triphosphate hydrolases"/>
    <property type="match status" value="2"/>
</dbReference>
<evidence type="ECO:0000313" key="17">
    <source>
        <dbReference type="Proteomes" id="UP000800038"/>
    </source>
</evidence>
<dbReference type="EMBL" id="ML976011">
    <property type="protein sequence ID" value="KAF1945189.1"/>
    <property type="molecule type" value="Genomic_DNA"/>
</dbReference>
<keyword evidence="8" id="KW-0067">ATP-binding</keyword>
<dbReference type="FunFam" id="3.40.50.300:FF:000967">
    <property type="entry name" value="ABC multidrug transporter mdr4"/>
    <property type="match status" value="1"/>
</dbReference>
<feature type="domain" description="ABC transporter" evidence="14">
    <location>
        <begin position="385"/>
        <end position="630"/>
    </location>
</feature>
<evidence type="ECO:0000256" key="8">
    <source>
        <dbReference type="ARBA" id="ARBA00022840"/>
    </source>
</evidence>
<feature type="transmembrane region" description="Helical" evidence="13">
    <location>
        <begin position="963"/>
        <end position="985"/>
    </location>
</feature>
<protein>
    <submittedName>
        <fullName evidence="16">P-loop containing nucleoside triphosphate hydrolase protein</fullName>
    </submittedName>
</protein>
<dbReference type="PANTHER" id="PTHR43394:SF11">
    <property type="entry name" value="ATP-BINDING CASSETTE TRANSPORTER"/>
    <property type="match status" value="1"/>
</dbReference>
<dbReference type="InterPro" id="IPR036640">
    <property type="entry name" value="ABC1_TM_sf"/>
</dbReference>
<proteinExistence type="inferred from homology"/>
<feature type="transmembrane region" description="Helical" evidence="13">
    <location>
        <begin position="821"/>
        <end position="841"/>
    </location>
</feature>
<gene>
    <name evidence="16" type="ORF">EJ02DRAFT_431792</name>
</gene>
<evidence type="ECO:0000256" key="11">
    <source>
        <dbReference type="ARBA" id="ARBA00023180"/>
    </source>
</evidence>
<reference evidence="16" key="1">
    <citation type="journal article" date="2020" name="Stud. Mycol.">
        <title>101 Dothideomycetes genomes: a test case for predicting lifestyles and emergence of pathogens.</title>
        <authorList>
            <person name="Haridas S."/>
            <person name="Albert R."/>
            <person name="Binder M."/>
            <person name="Bloem J."/>
            <person name="Labutti K."/>
            <person name="Salamov A."/>
            <person name="Andreopoulos B."/>
            <person name="Baker S."/>
            <person name="Barry K."/>
            <person name="Bills G."/>
            <person name="Bluhm B."/>
            <person name="Cannon C."/>
            <person name="Castanera R."/>
            <person name="Culley D."/>
            <person name="Daum C."/>
            <person name="Ezra D."/>
            <person name="Gonzalez J."/>
            <person name="Henrissat B."/>
            <person name="Kuo A."/>
            <person name="Liang C."/>
            <person name="Lipzen A."/>
            <person name="Lutzoni F."/>
            <person name="Magnuson J."/>
            <person name="Mondo S."/>
            <person name="Nolan M."/>
            <person name="Ohm R."/>
            <person name="Pangilinan J."/>
            <person name="Park H.-J."/>
            <person name="Ramirez L."/>
            <person name="Alfaro M."/>
            <person name="Sun H."/>
            <person name="Tritt A."/>
            <person name="Yoshinaga Y."/>
            <person name="Zwiers L.-H."/>
            <person name="Turgeon B."/>
            <person name="Goodwin S."/>
            <person name="Spatafora J."/>
            <person name="Crous P."/>
            <person name="Grigoriev I."/>
        </authorList>
    </citation>
    <scope>NUCLEOTIDE SEQUENCE</scope>
    <source>
        <strain evidence="16">CBS 161.51</strain>
    </source>
</reference>
<evidence type="ECO:0000256" key="1">
    <source>
        <dbReference type="ARBA" id="ARBA00004141"/>
    </source>
</evidence>
<feature type="transmembrane region" description="Helical" evidence="13">
    <location>
        <begin position="703"/>
        <end position="724"/>
    </location>
</feature>
<keyword evidence="6" id="KW-0677">Repeat</keyword>
<dbReference type="CDD" id="cd18577">
    <property type="entry name" value="ABC_6TM_Pgp_ABCB1_D1_like"/>
    <property type="match status" value="1"/>
</dbReference>
<dbReference type="PANTHER" id="PTHR43394">
    <property type="entry name" value="ATP-DEPENDENT PERMEASE MDL1, MITOCHONDRIAL"/>
    <property type="match status" value="1"/>
</dbReference>
<evidence type="ECO:0000256" key="4">
    <source>
        <dbReference type="ARBA" id="ARBA00022448"/>
    </source>
</evidence>
<evidence type="ECO:0000256" key="9">
    <source>
        <dbReference type="ARBA" id="ARBA00022989"/>
    </source>
</evidence>
<dbReference type="CDD" id="cd18578">
    <property type="entry name" value="ABC_6TM_Pgp_ABCB1_D2_like"/>
    <property type="match status" value="1"/>
</dbReference>
<dbReference type="GO" id="GO:0015421">
    <property type="term" value="F:ABC-type oligopeptide transporter activity"/>
    <property type="evidence" value="ECO:0007669"/>
    <property type="project" value="TreeGrafter"/>
</dbReference>
<dbReference type="PROSITE" id="PS50929">
    <property type="entry name" value="ABC_TM1F"/>
    <property type="match status" value="2"/>
</dbReference>
<dbReference type="InterPro" id="IPR027417">
    <property type="entry name" value="P-loop_NTPase"/>
</dbReference>
<feature type="region of interest" description="Disordered" evidence="12">
    <location>
        <begin position="1"/>
        <end position="33"/>
    </location>
</feature>
<dbReference type="Proteomes" id="UP000800038">
    <property type="component" value="Unassembled WGS sequence"/>
</dbReference>
<feature type="compositionally biased region" description="Basic and acidic residues" evidence="12">
    <location>
        <begin position="1"/>
        <end position="31"/>
    </location>
</feature>
<dbReference type="InterPro" id="IPR003439">
    <property type="entry name" value="ABC_transporter-like_ATP-bd"/>
</dbReference>
<dbReference type="CDD" id="cd03249">
    <property type="entry name" value="ABC_MTABC3_MDL1_MDL2"/>
    <property type="match status" value="2"/>
</dbReference>
<feature type="transmembrane region" description="Helical" evidence="13">
    <location>
        <begin position="286"/>
        <end position="307"/>
    </location>
</feature>
<dbReference type="OrthoDB" id="6500128at2759"/>
<dbReference type="Gene3D" id="1.20.1560.10">
    <property type="entry name" value="ABC transporter type 1, transmembrane domain"/>
    <property type="match status" value="2"/>
</dbReference>
<dbReference type="SUPFAM" id="SSF90123">
    <property type="entry name" value="ABC transporter transmembrane region"/>
    <property type="match status" value="2"/>
</dbReference>
<keyword evidence="9 13" id="KW-1133">Transmembrane helix</keyword>
<dbReference type="InterPro" id="IPR011527">
    <property type="entry name" value="ABC1_TM_dom"/>
</dbReference>
<feature type="transmembrane region" description="Helical" evidence="13">
    <location>
        <begin position="744"/>
        <end position="771"/>
    </location>
</feature>
<dbReference type="GO" id="GO:0016887">
    <property type="term" value="F:ATP hydrolysis activity"/>
    <property type="evidence" value="ECO:0007669"/>
    <property type="project" value="InterPro"/>
</dbReference>
<keyword evidence="4" id="KW-0813">Transport</keyword>
<dbReference type="FunFam" id="1.20.1560.10:FF:000057">
    <property type="entry name" value="ABC multidrug transporter SitT"/>
    <property type="match status" value="1"/>
</dbReference>
<dbReference type="Pfam" id="PF00005">
    <property type="entry name" value="ABC_tran"/>
    <property type="match status" value="2"/>
</dbReference>
<dbReference type="Pfam" id="PF00664">
    <property type="entry name" value="ABC_membrane"/>
    <property type="match status" value="2"/>
</dbReference>
<keyword evidence="11" id="KW-0325">Glycoprotein</keyword>
<comment type="subcellular location">
    <subcellularLocation>
        <location evidence="2">Endomembrane system</location>
    </subcellularLocation>
    <subcellularLocation>
        <location evidence="1">Membrane</location>
        <topology evidence="1">Multi-pass membrane protein</topology>
    </subcellularLocation>
</comment>
<feature type="domain" description="ABC transmembrane type-1" evidence="15">
    <location>
        <begin position="59"/>
        <end position="350"/>
    </location>
</feature>
<feature type="transmembrane region" description="Helical" evidence="13">
    <location>
        <begin position="847"/>
        <end position="865"/>
    </location>
</feature>
<keyword evidence="17" id="KW-1185">Reference proteome</keyword>
<keyword evidence="16" id="KW-0378">Hydrolase</keyword>
<dbReference type="AlphaFoldDB" id="A0A6A5T0K1"/>
<evidence type="ECO:0000256" key="5">
    <source>
        <dbReference type="ARBA" id="ARBA00022692"/>
    </source>
</evidence>
<dbReference type="FunFam" id="3.40.50.300:FF:001530">
    <property type="entry name" value="ABC multidrug transporter (Eurofung)"/>
    <property type="match status" value="1"/>
</dbReference>
<name>A0A6A5T0K1_9PLEO</name>
<evidence type="ECO:0000259" key="14">
    <source>
        <dbReference type="PROSITE" id="PS50893"/>
    </source>
</evidence>
<dbReference type="SMART" id="SM00382">
    <property type="entry name" value="AAA"/>
    <property type="match status" value="2"/>
</dbReference>
<keyword evidence="10 13" id="KW-0472">Membrane</keyword>
<feature type="transmembrane region" description="Helical" evidence="13">
    <location>
        <begin position="208"/>
        <end position="227"/>
    </location>
</feature>
<accession>A0A6A5T0K1</accession>
<evidence type="ECO:0000256" key="2">
    <source>
        <dbReference type="ARBA" id="ARBA00004308"/>
    </source>
</evidence>
<evidence type="ECO:0000256" key="10">
    <source>
        <dbReference type="ARBA" id="ARBA00023136"/>
    </source>
</evidence>
<feature type="domain" description="ABC transporter" evidence="14">
    <location>
        <begin position="1030"/>
        <end position="1267"/>
    </location>
</feature>
<dbReference type="InterPro" id="IPR003593">
    <property type="entry name" value="AAA+_ATPase"/>
</dbReference>
<dbReference type="GO" id="GO:0090374">
    <property type="term" value="P:oligopeptide export from mitochondrion"/>
    <property type="evidence" value="ECO:0007669"/>
    <property type="project" value="TreeGrafter"/>
</dbReference>
<evidence type="ECO:0000256" key="3">
    <source>
        <dbReference type="ARBA" id="ARBA00007577"/>
    </source>
</evidence>